<gene>
    <name evidence="8 10" type="primary">aspS</name>
    <name evidence="10" type="ORF">SLY_0272</name>
</gene>
<dbReference type="NCBIfam" id="TIGR00459">
    <property type="entry name" value="aspS_bact"/>
    <property type="match status" value="1"/>
</dbReference>
<dbReference type="GO" id="GO:0004815">
    <property type="term" value="F:aspartate-tRNA ligase activity"/>
    <property type="evidence" value="ECO:0007669"/>
    <property type="project" value="UniProtKB-UniRule"/>
</dbReference>
<feature type="binding site" evidence="8">
    <location>
        <position position="466"/>
    </location>
    <ligand>
        <name>L-aspartate</name>
        <dbReference type="ChEBI" id="CHEBI:29991"/>
    </ligand>
</feature>
<comment type="subunit">
    <text evidence="2 8">Homodimer.</text>
</comment>
<feature type="binding site" evidence="8">
    <location>
        <begin position="256"/>
        <end position="258"/>
    </location>
    <ligand>
        <name>ATP</name>
        <dbReference type="ChEBI" id="CHEBI:30616"/>
    </ligand>
</feature>
<dbReference type="CDD" id="cd00777">
    <property type="entry name" value="AspRS_core"/>
    <property type="match status" value="1"/>
</dbReference>
<dbReference type="SUPFAM" id="SSF55261">
    <property type="entry name" value="GAD domain-like"/>
    <property type="match status" value="1"/>
</dbReference>
<keyword evidence="6 8" id="KW-0648">Protein biosynthesis</keyword>
<dbReference type="AlphaFoldDB" id="R4S066"/>
<comment type="caution">
    <text evidence="8">Lacks conserved residue(s) required for the propagation of feature annotation.</text>
</comment>
<evidence type="ECO:0000256" key="6">
    <source>
        <dbReference type="ARBA" id="ARBA00022917"/>
    </source>
</evidence>
<sequence>MPKNKLLSKISKPIPKQQSIKKILFFISNSKEFKEVFMKNKYSHYNNELTLQNKGESVFLKGFLFRKRNLGKNIFLDLRDVSGVIQLLVKENNPQYQQITTLKPETVMEVKGVVVERINKNSKLKTGEIEILVSFVNVLSEPQTLPLNVFQSQDSLEETRLKYRYLDLRNPDVKHFLIQRHHITQSIRQTLLKNHFLELETPILSKSTPEGARDYLVPSRIYPGNFYALPQSPQIYKQLYMIAGFEKYFQVARCFRDEDLRADRQPEFTQIDIETSFCTQAEIMTLTEEIIIDLFKNIWQQNLSKPFATLTYNQALELYGTDKPDLRNPLKIFDFTPFFTSDFGKDNLKGFKVSKTPFLTRRQVEKYQLFFENNFSLKLLTFEKKNDKITGGISKFIKDNSFLQNDEICFVVSGVKEKVHKYLGIFRNKLAADLSLINENQESLLWIVDFPLLEFDASNNKFYSLHHPFTAPCNLDSLKKDPQKALALAYDLVWNGYEVGGGSFRINNPETQGIIFKLLGFSQQEIQKKFGFLIEALQYGTPPHGGLALGLDRLVMLFTKTQNIKDVIAFPKTQSAKDLMLDSPGEVDQKQLKILKLK</sequence>
<evidence type="ECO:0000313" key="11">
    <source>
        <dbReference type="Proteomes" id="UP000013941"/>
    </source>
</evidence>
<dbReference type="SUPFAM" id="SSF55681">
    <property type="entry name" value="Class II aaRS and biotin synthetases"/>
    <property type="match status" value="1"/>
</dbReference>
<dbReference type="InterPro" id="IPR045864">
    <property type="entry name" value="aa-tRNA-synth_II/BPL/LPL"/>
</dbReference>
<evidence type="ECO:0000256" key="5">
    <source>
        <dbReference type="ARBA" id="ARBA00022840"/>
    </source>
</evidence>
<evidence type="ECO:0000256" key="8">
    <source>
        <dbReference type="HAMAP-Rule" id="MF_00044"/>
    </source>
</evidence>
<dbReference type="GO" id="GO:0006422">
    <property type="term" value="P:aspartyl-tRNA aminoacylation"/>
    <property type="evidence" value="ECO:0007669"/>
    <property type="project" value="UniProtKB-UniRule"/>
</dbReference>
<dbReference type="InterPro" id="IPR004524">
    <property type="entry name" value="Asp-tRNA-ligase_1"/>
</dbReference>
<dbReference type="Gene3D" id="3.30.930.10">
    <property type="entry name" value="Bira Bifunctional Protein, Domain 2"/>
    <property type="match status" value="1"/>
</dbReference>
<dbReference type="Pfam" id="PF01336">
    <property type="entry name" value="tRNA_anti-codon"/>
    <property type="match status" value="1"/>
</dbReference>
<dbReference type="InterPro" id="IPR006195">
    <property type="entry name" value="aa-tRNA-synth_II"/>
</dbReference>
<protein>
    <recommendedName>
        <fullName evidence="8">Aspartate--tRNA ligase</fullName>
        <ecNumber evidence="8">6.1.1.12</ecNumber>
    </recommendedName>
    <alternativeName>
        <fullName evidence="8">Aspartyl-tRNA synthetase</fullName>
        <shortName evidence="8">AspRS</shortName>
    </alternativeName>
</protein>
<name>R4S066_PHYAS</name>
<dbReference type="PANTHER" id="PTHR22594:SF5">
    <property type="entry name" value="ASPARTATE--TRNA LIGASE, MITOCHONDRIAL"/>
    <property type="match status" value="1"/>
</dbReference>
<dbReference type="GO" id="GO:0005737">
    <property type="term" value="C:cytoplasm"/>
    <property type="evidence" value="ECO:0007669"/>
    <property type="project" value="UniProtKB-SubCell"/>
</dbReference>
<evidence type="ECO:0000256" key="7">
    <source>
        <dbReference type="ARBA" id="ARBA00023146"/>
    </source>
</evidence>
<dbReference type="InterPro" id="IPR047090">
    <property type="entry name" value="AspRS_core"/>
</dbReference>
<evidence type="ECO:0000313" key="10">
    <source>
        <dbReference type="EMBL" id="AGL90194.1"/>
    </source>
</evidence>
<evidence type="ECO:0000256" key="4">
    <source>
        <dbReference type="ARBA" id="ARBA00022741"/>
    </source>
</evidence>
<dbReference type="InterPro" id="IPR002312">
    <property type="entry name" value="Asp/Asn-tRNA-synth_IIb"/>
</dbReference>
<dbReference type="GO" id="GO:0003676">
    <property type="term" value="F:nucleic acid binding"/>
    <property type="evidence" value="ECO:0007669"/>
    <property type="project" value="InterPro"/>
</dbReference>
<dbReference type="NCBIfam" id="NF001750">
    <property type="entry name" value="PRK00476.1"/>
    <property type="match status" value="1"/>
</dbReference>
<organism evidence="10 11">
    <name type="scientific">Strawberry lethal yellows phytoplasma (CPA) str. NZSb11</name>
    <dbReference type="NCBI Taxonomy" id="980422"/>
    <lineage>
        <taxon>Bacteria</taxon>
        <taxon>Bacillati</taxon>
        <taxon>Mycoplasmatota</taxon>
        <taxon>Mollicutes</taxon>
        <taxon>Acholeplasmatales</taxon>
        <taxon>Acholeplasmataceae</taxon>
        <taxon>Candidatus Phytoplasma</taxon>
        <taxon>16SrXII (Stolbur group)</taxon>
    </lineage>
</organism>
<dbReference type="KEGG" id="nzs:SLY_0272"/>
<dbReference type="Gene3D" id="2.40.50.140">
    <property type="entry name" value="Nucleic acid-binding proteins"/>
    <property type="match status" value="1"/>
</dbReference>
<feature type="domain" description="Aminoacyl-transfer RNA synthetases class-II family profile" evidence="9">
    <location>
        <begin position="183"/>
        <end position="571"/>
    </location>
</feature>
<dbReference type="InterPro" id="IPR004365">
    <property type="entry name" value="NA-bd_OB_tRNA"/>
</dbReference>
<dbReference type="InterPro" id="IPR004364">
    <property type="entry name" value="Aa-tRNA-synt_II"/>
</dbReference>
<feature type="binding site" evidence="8">
    <location>
        <begin position="550"/>
        <end position="553"/>
    </location>
    <ligand>
        <name>ATP</name>
        <dbReference type="ChEBI" id="CHEBI:30616"/>
    </ligand>
</feature>
<dbReference type="Pfam" id="PF00152">
    <property type="entry name" value="tRNA-synt_2"/>
    <property type="match status" value="1"/>
</dbReference>
<keyword evidence="7 8" id="KW-0030">Aminoacyl-tRNA synthetase</keyword>
<evidence type="ECO:0000256" key="3">
    <source>
        <dbReference type="ARBA" id="ARBA00022598"/>
    </source>
</evidence>
<dbReference type="Proteomes" id="UP000013941">
    <property type="component" value="Chromosome"/>
</dbReference>
<keyword evidence="3 8" id="KW-0436">Ligase</keyword>
<feature type="binding site" evidence="8">
    <location>
        <position position="505"/>
    </location>
    <ligand>
        <name>L-aspartate</name>
        <dbReference type="ChEBI" id="CHEBI:29991"/>
    </ligand>
</feature>
<accession>R4S066</accession>
<evidence type="ECO:0000256" key="1">
    <source>
        <dbReference type="ARBA" id="ARBA00006303"/>
    </source>
</evidence>
<dbReference type="InterPro" id="IPR012340">
    <property type="entry name" value="NA-bd_OB-fold"/>
</dbReference>
<feature type="binding site" evidence="8">
    <location>
        <position position="210"/>
    </location>
    <ligand>
        <name>L-aspartate</name>
        <dbReference type="ChEBI" id="CHEBI:29991"/>
    </ligand>
</feature>
<dbReference type="PATRIC" id="fig|980422.3.peg.253"/>
<dbReference type="PANTHER" id="PTHR22594">
    <property type="entry name" value="ASPARTYL/LYSYL-TRNA SYNTHETASE"/>
    <property type="match status" value="1"/>
</dbReference>
<dbReference type="InterPro" id="IPR047089">
    <property type="entry name" value="Asp-tRNA-ligase_1_N"/>
</dbReference>
<dbReference type="HOGENOM" id="CLU_014330_3_2_14"/>
<dbReference type="CDD" id="cd04317">
    <property type="entry name" value="EcAspRS_like_N"/>
    <property type="match status" value="1"/>
</dbReference>
<proteinExistence type="inferred from homology"/>
<comment type="similarity">
    <text evidence="1 8">Belongs to the class-II aminoacyl-tRNA synthetase family. Type 1 subfamily.</text>
</comment>
<keyword evidence="8" id="KW-0963">Cytoplasm</keyword>
<feature type="binding site" evidence="8">
    <location>
        <position position="256"/>
    </location>
    <ligand>
        <name>L-aspartate</name>
        <dbReference type="ChEBI" id="CHEBI:29991"/>
    </ligand>
</feature>
<comment type="subcellular location">
    <subcellularLocation>
        <location evidence="8">Cytoplasm</location>
    </subcellularLocation>
</comment>
<dbReference type="HAMAP" id="MF_00044">
    <property type="entry name" value="Asp_tRNA_synth_type1"/>
    <property type="match status" value="1"/>
</dbReference>
<feature type="binding site" evidence="8">
    <location>
        <position position="498"/>
    </location>
    <ligand>
        <name>ATP</name>
        <dbReference type="ChEBI" id="CHEBI:30616"/>
    </ligand>
</feature>
<keyword evidence="11" id="KW-1185">Reference proteome</keyword>
<dbReference type="InterPro" id="IPR004115">
    <property type="entry name" value="GAD-like_sf"/>
</dbReference>
<dbReference type="GO" id="GO:0005524">
    <property type="term" value="F:ATP binding"/>
    <property type="evidence" value="ECO:0007669"/>
    <property type="project" value="UniProtKB-UniRule"/>
</dbReference>
<evidence type="ECO:0000256" key="2">
    <source>
        <dbReference type="ARBA" id="ARBA00011738"/>
    </source>
</evidence>
<dbReference type="EMBL" id="CP002548">
    <property type="protein sequence ID" value="AGL90194.1"/>
    <property type="molecule type" value="Genomic_DNA"/>
</dbReference>
<reference evidence="10 11" key="1">
    <citation type="journal article" date="2013" name="BMC Genomics">
        <title>Comparison of the complete genome sequence of two closely related isolates of 'Candidatus Phytoplasma australiense' reveals genome plasticity.</title>
        <authorList>
            <person name="Andersen M.T."/>
            <person name="Liefting L.W."/>
            <person name="Havukkala I."/>
            <person name="Beever R.E."/>
        </authorList>
    </citation>
    <scope>NUCLEOTIDE SEQUENCE [LARGE SCALE GENOMIC DNA]</scope>
    <source>
        <strain evidence="10 11">NZSb11</strain>
    </source>
</reference>
<keyword evidence="5 8" id="KW-0067">ATP-binding</keyword>
<dbReference type="EC" id="6.1.1.12" evidence="8"/>
<dbReference type="PRINTS" id="PR01042">
    <property type="entry name" value="TRNASYNTHASP"/>
</dbReference>
<dbReference type="Gene3D" id="3.30.1360.30">
    <property type="entry name" value="GAD-like domain"/>
    <property type="match status" value="1"/>
</dbReference>
<dbReference type="PROSITE" id="PS50862">
    <property type="entry name" value="AA_TRNA_LIGASE_II"/>
    <property type="match status" value="1"/>
</dbReference>
<evidence type="ECO:0000259" key="9">
    <source>
        <dbReference type="PROSITE" id="PS50862"/>
    </source>
</evidence>
<dbReference type="SUPFAM" id="SSF50249">
    <property type="entry name" value="Nucleic acid-binding proteins"/>
    <property type="match status" value="1"/>
</dbReference>
<feature type="region of interest" description="Aspartate" evidence="8">
    <location>
        <begin position="234"/>
        <end position="237"/>
    </location>
</feature>
<feature type="binding site" evidence="8">
    <location>
        <position position="265"/>
    </location>
    <ligand>
        <name>ATP</name>
        <dbReference type="ChEBI" id="CHEBI:30616"/>
    </ligand>
</feature>
<keyword evidence="4 8" id="KW-0547">Nucleotide-binding</keyword>
<comment type="catalytic activity">
    <reaction evidence="8">
        <text>tRNA(Asp) + L-aspartate + ATP = L-aspartyl-tRNA(Asp) + AMP + diphosphate</text>
        <dbReference type="Rhea" id="RHEA:19649"/>
        <dbReference type="Rhea" id="RHEA-COMP:9660"/>
        <dbReference type="Rhea" id="RHEA-COMP:9678"/>
        <dbReference type="ChEBI" id="CHEBI:29991"/>
        <dbReference type="ChEBI" id="CHEBI:30616"/>
        <dbReference type="ChEBI" id="CHEBI:33019"/>
        <dbReference type="ChEBI" id="CHEBI:78442"/>
        <dbReference type="ChEBI" id="CHEBI:78516"/>
        <dbReference type="ChEBI" id="CHEBI:456215"/>
        <dbReference type="EC" id="6.1.1.12"/>
    </reaction>
</comment>
<comment type="function">
    <text evidence="8">Catalyzes the attachment of L-aspartate to tRNA(Asp) in a two-step reaction: L-aspartate is first activated by ATP to form Asp-AMP and then transferred to the acceptor end of tRNA(Asp).</text>
</comment>